<dbReference type="GO" id="GO:0016020">
    <property type="term" value="C:membrane"/>
    <property type="evidence" value="ECO:0007669"/>
    <property type="project" value="UniProtKB-SubCell"/>
</dbReference>
<evidence type="ECO:0000256" key="4">
    <source>
        <dbReference type="ARBA" id="ARBA00022989"/>
    </source>
</evidence>
<evidence type="ECO:0000256" key="7">
    <source>
        <dbReference type="SAM" id="Phobius"/>
    </source>
</evidence>
<keyword evidence="5 7" id="KW-0472">Membrane</keyword>
<feature type="region of interest" description="Disordered" evidence="6">
    <location>
        <begin position="52"/>
        <end position="76"/>
    </location>
</feature>
<dbReference type="PANTHER" id="PTHR31885:SF6">
    <property type="entry name" value="GH04784P"/>
    <property type="match status" value="1"/>
</dbReference>
<proteinExistence type="inferred from homology"/>
<keyword evidence="4 7" id="KW-1133">Transmembrane helix</keyword>
<feature type="transmembrane region" description="Helical" evidence="7">
    <location>
        <begin position="80"/>
        <end position="101"/>
    </location>
</feature>
<dbReference type="PANTHER" id="PTHR31885">
    <property type="entry name" value="GH04784P"/>
    <property type="match status" value="1"/>
</dbReference>
<dbReference type="Proteomes" id="UP001233271">
    <property type="component" value="Chromosome 2"/>
</dbReference>
<evidence type="ECO:0000256" key="5">
    <source>
        <dbReference type="ARBA" id="ARBA00023136"/>
    </source>
</evidence>
<evidence type="ECO:0008006" key="10">
    <source>
        <dbReference type="Google" id="ProtNLM"/>
    </source>
</evidence>
<dbReference type="GO" id="GO:0016787">
    <property type="term" value="F:hydrolase activity"/>
    <property type="evidence" value="ECO:0007669"/>
    <property type="project" value="TreeGrafter"/>
</dbReference>
<dbReference type="GeneID" id="85492567"/>
<reference evidence="8" key="1">
    <citation type="journal article" date="2023" name="BMC Genomics">
        <title>Chromosome-level genome assemblies of Cutaneotrichosporon spp. (Trichosporonales, Basidiomycota) reveal imbalanced evolution between nucleotide sequences and chromosome synteny.</title>
        <authorList>
            <person name="Kobayashi Y."/>
            <person name="Kayamori A."/>
            <person name="Aoki K."/>
            <person name="Shiwa Y."/>
            <person name="Matsutani M."/>
            <person name="Fujita N."/>
            <person name="Sugita T."/>
            <person name="Iwasaki W."/>
            <person name="Tanaka N."/>
            <person name="Takashima M."/>
        </authorList>
    </citation>
    <scope>NUCLEOTIDE SEQUENCE</scope>
    <source>
        <strain evidence="8">HIS019</strain>
    </source>
</reference>
<dbReference type="EMBL" id="AP028213">
    <property type="protein sequence ID" value="BEI88696.1"/>
    <property type="molecule type" value="Genomic_DNA"/>
</dbReference>
<comment type="similarity">
    <text evidence="2">Belongs to the TMEM86 family.</text>
</comment>
<feature type="transmembrane region" description="Helical" evidence="7">
    <location>
        <begin position="136"/>
        <end position="155"/>
    </location>
</feature>
<dbReference type="InterPro" id="IPR012506">
    <property type="entry name" value="TMEM86B-like"/>
</dbReference>
<keyword evidence="9" id="KW-1185">Reference proteome</keyword>
<evidence type="ECO:0000313" key="8">
    <source>
        <dbReference type="EMBL" id="BEI88696.1"/>
    </source>
</evidence>
<gene>
    <name evidence="8" type="ORF">CcaverHIS019_0200580</name>
</gene>
<keyword evidence="3 7" id="KW-0812">Transmembrane</keyword>
<comment type="subcellular location">
    <subcellularLocation>
        <location evidence="1">Membrane</location>
        <topology evidence="1">Multi-pass membrane protein</topology>
    </subcellularLocation>
</comment>
<name>A0AA48ID19_9TREE</name>
<feature type="transmembrane region" description="Helical" evidence="7">
    <location>
        <begin position="167"/>
        <end position="188"/>
    </location>
</feature>
<evidence type="ECO:0000256" key="3">
    <source>
        <dbReference type="ARBA" id="ARBA00022692"/>
    </source>
</evidence>
<dbReference type="RefSeq" id="XP_060453962.1">
    <property type="nucleotide sequence ID" value="XM_060597028.1"/>
</dbReference>
<feature type="compositionally biased region" description="Pro residues" evidence="6">
    <location>
        <begin position="54"/>
        <end position="64"/>
    </location>
</feature>
<dbReference type="AlphaFoldDB" id="A0AA48ID19"/>
<accession>A0AA48ID19</accession>
<evidence type="ECO:0000256" key="1">
    <source>
        <dbReference type="ARBA" id="ARBA00004141"/>
    </source>
</evidence>
<evidence type="ECO:0000313" key="9">
    <source>
        <dbReference type="Proteomes" id="UP001233271"/>
    </source>
</evidence>
<organism evidence="8 9">
    <name type="scientific">Cutaneotrichosporon cavernicola</name>
    <dbReference type="NCBI Taxonomy" id="279322"/>
    <lineage>
        <taxon>Eukaryota</taxon>
        <taxon>Fungi</taxon>
        <taxon>Dikarya</taxon>
        <taxon>Basidiomycota</taxon>
        <taxon>Agaricomycotina</taxon>
        <taxon>Tremellomycetes</taxon>
        <taxon>Trichosporonales</taxon>
        <taxon>Trichosporonaceae</taxon>
        <taxon>Cutaneotrichosporon</taxon>
    </lineage>
</organism>
<dbReference type="Pfam" id="PF07947">
    <property type="entry name" value="YhhN"/>
    <property type="match status" value="1"/>
</dbReference>
<protein>
    <recommendedName>
        <fullName evidence="10">YhhN-domain-containing protein</fullName>
    </recommendedName>
</protein>
<sequence>MIPYTAGPVVTAIGLAGLLYSEWVGSYLGVWIFKPLASAGFLLTASPALAPSKPHTPSPSPDPSSKPDSFSAPPPSPRSVFNRSIFGSLIFCALGDVLLIPSRHSELFFQAGLFAFLLGHIGFGASFIQRDLSPKATLLSGAAQTIFASIVWRWLSPALPTADRIPVALYTVVLASMGALAIGGAGGWGKSNGNKRWIQIAGAVLFELSDLCVARQQFVAQSFGNPAIGLPLYYLSTTLLATLVWPYKATSHTKAIS</sequence>
<feature type="transmembrane region" description="Helical" evidence="7">
    <location>
        <begin position="12"/>
        <end position="33"/>
    </location>
</feature>
<evidence type="ECO:0000256" key="6">
    <source>
        <dbReference type="SAM" id="MobiDB-lite"/>
    </source>
</evidence>
<dbReference type="KEGG" id="ccac:CcaHIS019_0200580"/>
<feature type="transmembrane region" description="Helical" evidence="7">
    <location>
        <begin position="107"/>
        <end position="129"/>
    </location>
</feature>
<evidence type="ECO:0000256" key="2">
    <source>
        <dbReference type="ARBA" id="ARBA00007375"/>
    </source>
</evidence>